<sequence>MAEPTKAGEILDDEALPAPMSARAERAIMSLGWPYVAVPGTLLGRSHEAVPDADASSQALAKSWPRLSAVVTGGASGHPLARRIIGGFGLMLGGSAGLFVGGLGAALLVALLHPFVPHIANLLLLSITLFSVAFGAIIGRRVLERETFE</sequence>
<comment type="caution">
    <text evidence="2">The sequence shown here is derived from an EMBL/GenBank/DDBJ whole genome shotgun (WGS) entry which is preliminary data.</text>
</comment>
<keyword evidence="1" id="KW-0472">Membrane</keyword>
<dbReference type="RefSeq" id="WP_106093221.1">
    <property type="nucleotide sequence ID" value="NZ_PVNL01000121.1"/>
</dbReference>
<gene>
    <name evidence="2" type="ORF">ENSA7_63750</name>
</gene>
<organism evidence="2 3">
    <name type="scientific">Enhygromyxa salina</name>
    <dbReference type="NCBI Taxonomy" id="215803"/>
    <lineage>
        <taxon>Bacteria</taxon>
        <taxon>Pseudomonadati</taxon>
        <taxon>Myxococcota</taxon>
        <taxon>Polyangia</taxon>
        <taxon>Nannocystales</taxon>
        <taxon>Nannocystaceae</taxon>
        <taxon>Enhygromyxa</taxon>
    </lineage>
</organism>
<keyword evidence="1" id="KW-0812">Transmembrane</keyword>
<proteinExistence type="predicted"/>
<name>A0A2S9Y2J4_9BACT</name>
<feature type="transmembrane region" description="Helical" evidence="1">
    <location>
        <begin position="118"/>
        <end position="139"/>
    </location>
</feature>
<evidence type="ECO:0008006" key="4">
    <source>
        <dbReference type="Google" id="ProtNLM"/>
    </source>
</evidence>
<feature type="transmembrane region" description="Helical" evidence="1">
    <location>
        <begin position="88"/>
        <end position="112"/>
    </location>
</feature>
<evidence type="ECO:0000313" key="2">
    <source>
        <dbReference type="EMBL" id="PRP99333.1"/>
    </source>
</evidence>
<dbReference type="AlphaFoldDB" id="A0A2S9Y2J4"/>
<reference evidence="2 3" key="1">
    <citation type="submission" date="2018-03" db="EMBL/GenBank/DDBJ databases">
        <title>Draft Genome Sequences of the Obligatory Marine Myxobacteria Enhygromyxa salina SWB007.</title>
        <authorList>
            <person name="Poehlein A."/>
            <person name="Moghaddam J.A."/>
            <person name="Harms H."/>
            <person name="Alanjari M."/>
            <person name="Koenig G.M."/>
            <person name="Daniel R."/>
            <person name="Schaeberle T.F."/>
        </authorList>
    </citation>
    <scope>NUCLEOTIDE SEQUENCE [LARGE SCALE GENOMIC DNA]</scope>
    <source>
        <strain evidence="2 3">SWB007</strain>
    </source>
</reference>
<keyword evidence="1" id="KW-1133">Transmembrane helix</keyword>
<dbReference type="EMBL" id="PVNL01000121">
    <property type="protein sequence ID" value="PRP99333.1"/>
    <property type="molecule type" value="Genomic_DNA"/>
</dbReference>
<evidence type="ECO:0000256" key="1">
    <source>
        <dbReference type="SAM" id="Phobius"/>
    </source>
</evidence>
<dbReference type="Proteomes" id="UP000238823">
    <property type="component" value="Unassembled WGS sequence"/>
</dbReference>
<dbReference type="OrthoDB" id="9965392at2"/>
<protein>
    <recommendedName>
        <fullName evidence="4">Transmembrane protein</fullName>
    </recommendedName>
</protein>
<accession>A0A2S9Y2J4</accession>
<evidence type="ECO:0000313" key="3">
    <source>
        <dbReference type="Proteomes" id="UP000238823"/>
    </source>
</evidence>